<dbReference type="InterPro" id="IPR036880">
    <property type="entry name" value="Kunitz_BPTI_sf"/>
</dbReference>
<accession>A0A0K8RD71</accession>
<dbReference type="AlphaFoldDB" id="A0A0K8RD71"/>
<protein>
    <submittedName>
        <fullName evidence="2">Putative salivary kunitz domain protein</fullName>
    </submittedName>
</protein>
<dbReference type="Pfam" id="PF00014">
    <property type="entry name" value="Kunitz_BPTI"/>
    <property type="match status" value="1"/>
</dbReference>
<reference evidence="2" key="1">
    <citation type="submission" date="2012-12" db="EMBL/GenBank/DDBJ databases">
        <title>Identification and characterization of a phenylalanine ammonia-lyase gene family in Isatis indigotica Fort.</title>
        <authorList>
            <person name="Liu Q."/>
            <person name="Chen J."/>
            <person name="Zhou X."/>
            <person name="Di P."/>
            <person name="Xiao Y."/>
            <person name="Xuan H."/>
            <person name="Zhang L."/>
            <person name="Chen W."/>
        </authorList>
    </citation>
    <scope>NUCLEOTIDE SEQUENCE</scope>
    <source>
        <tissue evidence="2">Salivary gland</tissue>
    </source>
</reference>
<dbReference type="Gene3D" id="4.10.410.10">
    <property type="entry name" value="Pancreatic trypsin inhibitor Kunitz domain"/>
    <property type="match status" value="2"/>
</dbReference>
<dbReference type="EMBL" id="GADI01005010">
    <property type="protein sequence ID" value="JAA68798.1"/>
    <property type="molecule type" value="mRNA"/>
</dbReference>
<name>A0A0K8RD71_IXORI</name>
<dbReference type="InterPro" id="IPR002223">
    <property type="entry name" value="Kunitz_BPTI"/>
</dbReference>
<feature type="domain" description="BPTI/Kunitz inhibitor" evidence="1">
    <location>
        <begin position="70"/>
        <end position="107"/>
    </location>
</feature>
<dbReference type="GO" id="GO:0004867">
    <property type="term" value="F:serine-type endopeptidase inhibitor activity"/>
    <property type="evidence" value="ECO:0007669"/>
    <property type="project" value="InterPro"/>
</dbReference>
<proteinExistence type="evidence at transcript level"/>
<dbReference type="SUPFAM" id="SSF57362">
    <property type="entry name" value="BPTI-like"/>
    <property type="match status" value="2"/>
</dbReference>
<sequence length="110" mass="12772">MATKPHVCTLDPYNARGRMYSPGWFYDKRIDKMCILCFLVIEQVDTNKINRFSTESECNSLCRSHVPSYCFMEPGNSRGRASHRMWTYNSKNGSCNPFIWGGDDTNRTKK</sequence>
<evidence type="ECO:0000259" key="1">
    <source>
        <dbReference type="Pfam" id="PF00014"/>
    </source>
</evidence>
<evidence type="ECO:0000313" key="2">
    <source>
        <dbReference type="EMBL" id="JAA68798.1"/>
    </source>
</evidence>
<organism evidence="2">
    <name type="scientific">Ixodes ricinus</name>
    <name type="common">Common tick</name>
    <name type="synonym">Acarus ricinus</name>
    <dbReference type="NCBI Taxonomy" id="34613"/>
    <lineage>
        <taxon>Eukaryota</taxon>
        <taxon>Metazoa</taxon>
        <taxon>Ecdysozoa</taxon>
        <taxon>Arthropoda</taxon>
        <taxon>Chelicerata</taxon>
        <taxon>Arachnida</taxon>
        <taxon>Acari</taxon>
        <taxon>Parasitiformes</taxon>
        <taxon>Ixodida</taxon>
        <taxon>Ixodoidea</taxon>
        <taxon>Ixodidae</taxon>
        <taxon>Ixodinae</taxon>
        <taxon>Ixodes</taxon>
    </lineage>
</organism>